<gene>
    <name evidence="2" type="ORF">BCLFYP20_04348</name>
</gene>
<protein>
    <recommendedName>
        <fullName evidence="3">Mobilization protein</fullName>
    </recommendedName>
</protein>
<feature type="transmembrane region" description="Helical" evidence="1">
    <location>
        <begin position="72"/>
        <end position="92"/>
    </location>
</feature>
<feature type="transmembrane region" description="Helical" evidence="1">
    <location>
        <begin position="43"/>
        <end position="60"/>
    </location>
</feature>
<proteinExistence type="predicted"/>
<dbReference type="EMBL" id="CACRTB010000038">
    <property type="protein sequence ID" value="VYT45819.1"/>
    <property type="molecule type" value="Genomic_DNA"/>
</dbReference>
<evidence type="ECO:0008006" key="3">
    <source>
        <dbReference type="Google" id="ProtNLM"/>
    </source>
</evidence>
<keyword evidence="1" id="KW-1133">Transmembrane helix</keyword>
<keyword evidence="1" id="KW-0472">Membrane</keyword>
<name>A0A6N2WVH3_9BACE</name>
<sequence>MMKYIVKSLSTSKTMDFLKNKSYIFAHKRLTYITMEQKKIEHITLNLIVFGTIVIIGVLARQTVLHYGWDEFSSNLILVVCSIIMGAIYLNLQMVFGQLLSPTIEKCFMRFECYRNKAVVVETPTIHSKLVESTINSKLIISEPEPEMEEIETTSDTTEEVSIPSCPELNEDVAELPKEDATPSTINNISIEESNQPTEYEVFRANAMAEKERASQEKLDKVLTYTKQNLVLYLSETDLNRLCGYITKYYLSDSLPKVEPIKVDTQLKTIDIMHFGWNIGKSFGKPRLQTATFIKRVFAHTLRDSEISTIERKMSHTESECRIKLDRKIA</sequence>
<evidence type="ECO:0000256" key="1">
    <source>
        <dbReference type="SAM" id="Phobius"/>
    </source>
</evidence>
<reference evidence="2" key="1">
    <citation type="submission" date="2019-11" db="EMBL/GenBank/DDBJ databases">
        <authorList>
            <person name="Feng L."/>
        </authorList>
    </citation>
    <scope>NUCLEOTIDE SEQUENCE</scope>
    <source>
        <strain evidence="2">BcaccaeLFYP20</strain>
    </source>
</reference>
<keyword evidence="1" id="KW-0812">Transmembrane</keyword>
<dbReference type="AlphaFoldDB" id="A0A6N2WVH3"/>
<accession>A0A6N2WVH3</accession>
<organism evidence="2">
    <name type="scientific">Bacteroides caccae</name>
    <dbReference type="NCBI Taxonomy" id="47678"/>
    <lineage>
        <taxon>Bacteria</taxon>
        <taxon>Pseudomonadati</taxon>
        <taxon>Bacteroidota</taxon>
        <taxon>Bacteroidia</taxon>
        <taxon>Bacteroidales</taxon>
        <taxon>Bacteroidaceae</taxon>
        <taxon>Bacteroides</taxon>
    </lineage>
</organism>
<evidence type="ECO:0000313" key="2">
    <source>
        <dbReference type="EMBL" id="VYT45819.1"/>
    </source>
</evidence>